<dbReference type="EMBL" id="BQNB010016740">
    <property type="protein sequence ID" value="GJT55245.1"/>
    <property type="molecule type" value="Genomic_DNA"/>
</dbReference>
<proteinExistence type="predicted"/>
<accession>A0ABQ5EX75</accession>
<dbReference type="Proteomes" id="UP001151760">
    <property type="component" value="Unassembled WGS sequence"/>
</dbReference>
<evidence type="ECO:0000313" key="1">
    <source>
        <dbReference type="EMBL" id="GJT55245.1"/>
    </source>
</evidence>
<reference evidence="1" key="2">
    <citation type="submission" date="2022-01" db="EMBL/GenBank/DDBJ databases">
        <authorList>
            <person name="Yamashiro T."/>
            <person name="Shiraishi A."/>
            <person name="Satake H."/>
            <person name="Nakayama K."/>
        </authorList>
    </citation>
    <scope>NUCLEOTIDE SEQUENCE</scope>
</reference>
<name>A0ABQ5EX75_9ASTR</name>
<sequence length="101" mass="10992">MGISFTSHLIKTGTNAWWRPTTIEINSAGQRHPNTAVTLKEDHSADNCNKGSTQQQLWMNFYGDQKITIRRHTMGIIGRPGIAADNAAVGAGPHPRDGHGC</sequence>
<keyword evidence="2" id="KW-1185">Reference proteome</keyword>
<gene>
    <name evidence="1" type="ORF">Tco_0990299</name>
</gene>
<comment type="caution">
    <text evidence="1">The sequence shown here is derived from an EMBL/GenBank/DDBJ whole genome shotgun (WGS) entry which is preliminary data.</text>
</comment>
<organism evidence="1 2">
    <name type="scientific">Tanacetum coccineum</name>
    <dbReference type="NCBI Taxonomy" id="301880"/>
    <lineage>
        <taxon>Eukaryota</taxon>
        <taxon>Viridiplantae</taxon>
        <taxon>Streptophyta</taxon>
        <taxon>Embryophyta</taxon>
        <taxon>Tracheophyta</taxon>
        <taxon>Spermatophyta</taxon>
        <taxon>Magnoliopsida</taxon>
        <taxon>eudicotyledons</taxon>
        <taxon>Gunneridae</taxon>
        <taxon>Pentapetalae</taxon>
        <taxon>asterids</taxon>
        <taxon>campanulids</taxon>
        <taxon>Asterales</taxon>
        <taxon>Asteraceae</taxon>
        <taxon>Asteroideae</taxon>
        <taxon>Anthemideae</taxon>
        <taxon>Anthemidinae</taxon>
        <taxon>Tanacetum</taxon>
    </lineage>
</organism>
<evidence type="ECO:0000313" key="2">
    <source>
        <dbReference type="Proteomes" id="UP001151760"/>
    </source>
</evidence>
<evidence type="ECO:0008006" key="3">
    <source>
        <dbReference type="Google" id="ProtNLM"/>
    </source>
</evidence>
<reference evidence="1" key="1">
    <citation type="journal article" date="2022" name="Int. J. Mol. Sci.">
        <title>Draft Genome of Tanacetum Coccineum: Genomic Comparison of Closely Related Tanacetum-Family Plants.</title>
        <authorList>
            <person name="Yamashiro T."/>
            <person name="Shiraishi A."/>
            <person name="Nakayama K."/>
            <person name="Satake H."/>
        </authorList>
    </citation>
    <scope>NUCLEOTIDE SEQUENCE</scope>
</reference>
<protein>
    <recommendedName>
        <fullName evidence="3">Polygalacturonase</fullName>
    </recommendedName>
</protein>